<evidence type="ECO:0000313" key="5">
    <source>
        <dbReference type="Proteomes" id="UP000296216"/>
    </source>
</evidence>
<reference evidence="4 6" key="2">
    <citation type="submission" date="2019-07" db="EMBL/GenBank/DDBJ databases">
        <title>Genomic Encyclopedia of Archaeal and Bacterial Type Strains, Phase II (KMG-II): from individual species to whole genera.</title>
        <authorList>
            <person name="Goeker M."/>
        </authorList>
    </citation>
    <scope>NUCLEOTIDE SEQUENCE [LARGE SCALE GENOMIC DNA]</scope>
    <source>
        <strain evidence="4 6">DSM 3754</strain>
    </source>
</reference>
<gene>
    <name evidence="4" type="ORF">APQ99_00041</name>
    <name evidence="3" type="ORF">HBSAL_08090</name>
</gene>
<dbReference type="Proteomes" id="UP000296216">
    <property type="component" value="Chromosome"/>
</dbReference>
<dbReference type="InterPro" id="IPR021309">
    <property type="entry name" value="YgaP-like_TM"/>
</dbReference>
<feature type="transmembrane region" description="Helical" evidence="1">
    <location>
        <begin position="37"/>
        <end position="64"/>
    </location>
</feature>
<evidence type="ECO:0000313" key="6">
    <source>
        <dbReference type="Proteomes" id="UP000323075"/>
    </source>
</evidence>
<name>A0A4D6GX87_HALS9</name>
<feature type="domain" description="Inner membrane protein YgaP-like transmembrane" evidence="2">
    <location>
        <begin position="1"/>
        <end position="68"/>
    </location>
</feature>
<keyword evidence="1" id="KW-1133">Transmembrane helix</keyword>
<sequence length="69" mass="6597">MEHNVGPMDALARLLGGAVLGSAALATLAGYGGGPSALTPALGVGALLLLASGAMNTCGVYRVLGVDTT</sequence>
<dbReference type="GeneID" id="68694220"/>
<dbReference type="Pfam" id="PF11127">
    <property type="entry name" value="YgaP-like_TM"/>
    <property type="match status" value="1"/>
</dbReference>
<dbReference type="RefSeq" id="WP_010903107.1">
    <property type="nucleotide sequence ID" value="NZ_VRYN01000001.1"/>
</dbReference>
<accession>A0A4D6GX87</accession>
<protein>
    <submittedName>
        <fullName evidence="3">DUF2892 family protein</fullName>
    </submittedName>
</protein>
<dbReference type="AlphaFoldDB" id="A0A4D6GX87"/>
<keyword evidence="1" id="KW-0812">Transmembrane</keyword>
<feature type="transmembrane region" description="Helical" evidence="1">
    <location>
        <begin position="12"/>
        <end position="31"/>
    </location>
</feature>
<dbReference type="Proteomes" id="UP000323075">
    <property type="component" value="Unassembled WGS sequence"/>
</dbReference>
<dbReference type="EMBL" id="VRYN01000001">
    <property type="protein sequence ID" value="TYO81537.1"/>
    <property type="molecule type" value="Genomic_DNA"/>
</dbReference>
<dbReference type="EMBL" id="CP038631">
    <property type="protein sequence ID" value="QCC45268.1"/>
    <property type="molecule type" value="Genomic_DNA"/>
</dbReference>
<reference evidence="3 5" key="1">
    <citation type="journal article" date="2019" name="Microbiol. Resour. Announc.">
        <title>The Genome Sequence of the Halobacterium salinarum Type Strain Is Closely Related to That of Laboratory Strains NRC-1 and R1.</title>
        <authorList>
            <person name="Pfeiffer F."/>
            <person name="Marchfelder A."/>
            <person name="Habermann B."/>
            <person name="Dyall-Smith M.L."/>
        </authorList>
    </citation>
    <scope>NUCLEOTIDE SEQUENCE [LARGE SCALE GENOMIC DNA]</scope>
    <source>
        <strain evidence="3">91-R6</strain>
        <strain evidence="5">ATCC 33171 / DSM 3754 / JCM 8978 / NBRC 102687 / NCIMB 764 / 91-R6</strain>
    </source>
</reference>
<reference evidence="3" key="3">
    <citation type="journal article" name="MicrobiologyOpen">
        <title>Whole-genome comparison between the type strain of Halobacterium salinarum (DSM 3754(T)) and the laboratory strains R1 and NRC-1.</title>
        <authorList>
            <person name="Pfeiffer F."/>
            <person name="Losensky G."/>
            <person name="Marchfelder A."/>
            <person name="Habermann B."/>
            <person name="Dyall-Smith M."/>
        </authorList>
    </citation>
    <scope>NUCLEOTIDE SEQUENCE</scope>
    <source>
        <strain evidence="3">91-R6</strain>
    </source>
</reference>
<evidence type="ECO:0000313" key="4">
    <source>
        <dbReference type="EMBL" id="TYO81537.1"/>
    </source>
</evidence>
<organism evidence="3 5">
    <name type="scientific">Halobacterium salinarum (strain ATCC 33171 / DSM 3754 / JCM 8978 / NBRC 102687 / NCIMB 764 / 91-R6)</name>
    <dbReference type="NCBI Taxonomy" id="2597657"/>
    <lineage>
        <taxon>Archaea</taxon>
        <taxon>Methanobacteriati</taxon>
        <taxon>Methanobacteriota</taxon>
        <taxon>Stenosarchaea group</taxon>
        <taxon>Halobacteria</taxon>
        <taxon>Halobacteriales</taxon>
        <taxon>Halobacteriaceae</taxon>
        <taxon>Halobacterium</taxon>
    </lineage>
</organism>
<evidence type="ECO:0000256" key="1">
    <source>
        <dbReference type="SAM" id="Phobius"/>
    </source>
</evidence>
<proteinExistence type="predicted"/>
<evidence type="ECO:0000259" key="2">
    <source>
        <dbReference type="Pfam" id="PF11127"/>
    </source>
</evidence>
<keyword evidence="1" id="KW-0472">Membrane</keyword>
<evidence type="ECO:0000313" key="3">
    <source>
        <dbReference type="EMBL" id="QCC45268.1"/>
    </source>
</evidence>